<feature type="region of interest" description="Disordered" evidence="1">
    <location>
        <begin position="54"/>
        <end position="75"/>
    </location>
</feature>
<name>A0A937US43_9ACTN</name>
<keyword evidence="4" id="KW-1185">Reference proteome</keyword>
<evidence type="ECO:0000256" key="1">
    <source>
        <dbReference type="SAM" id="MobiDB-lite"/>
    </source>
</evidence>
<evidence type="ECO:0000256" key="2">
    <source>
        <dbReference type="SAM" id="Phobius"/>
    </source>
</evidence>
<keyword evidence="2" id="KW-1133">Transmembrane helix</keyword>
<feature type="region of interest" description="Disordered" evidence="1">
    <location>
        <begin position="1"/>
        <end position="24"/>
    </location>
</feature>
<gene>
    <name evidence="3" type="ORF">I7412_15265</name>
</gene>
<reference evidence="3" key="1">
    <citation type="submission" date="2020-12" db="EMBL/GenBank/DDBJ databases">
        <title>Genomic characterization of non-nitrogen-fixing Frankia strains.</title>
        <authorList>
            <person name="Carlos-Shanley C."/>
            <person name="Guerra T."/>
            <person name="Hahn D."/>
        </authorList>
    </citation>
    <scope>NUCLEOTIDE SEQUENCE</scope>
    <source>
        <strain evidence="3">CN6</strain>
    </source>
</reference>
<accession>A0A937US43</accession>
<feature type="transmembrane region" description="Helical" evidence="2">
    <location>
        <begin position="26"/>
        <end position="46"/>
    </location>
</feature>
<keyword evidence="2" id="KW-0472">Membrane</keyword>
<evidence type="ECO:0000313" key="4">
    <source>
        <dbReference type="Proteomes" id="UP000604475"/>
    </source>
</evidence>
<sequence length="224" mass="22984">MSGQRNRVGGARRPARGRRRDQGSNGSMAAFLVGVAIIAGLIGYALQKITADDSGTPGAVATNSAPPPGAATPSQLTGLSAEDVAIRLAGAGMPLRTRVVYTATDDPNQLLGKPGGYTSKIAFSDERTGVNVATVTSRDPIEQGGSIEVFPDEAAASSRVEELSAVSSSSQLLQEFDYRQGTVVLRVSKYLTKEDAKAYGDALATLATSAPSDTAPTAATVPEG</sequence>
<evidence type="ECO:0000313" key="3">
    <source>
        <dbReference type="EMBL" id="MBL7628486.1"/>
    </source>
</evidence>
<dbReference type="EMBL" id="JAEACQ010000189">
    <property type="protein sequence ID" value="MBL7628486.1"/>
    <property type="molecule type" value="Genomic_DNA"/>
</dbReference>
<dbReference type="AlphaFoldDB" id="A0A937US43"/>
<dbReference type="Proteomes" id="UP000604475">
    <property type="component" value="Unassembled WGS sequence"/>
</dbReference>
<proteinExistence type="predicted"/>
<organism evidence="3 4">
    <name type="scientific">Frankia nepalensis</name>
    <dbReference type="NCBI Taxonomy" id="1836974"/>
    <lineage>
        <taxon>Bacteria</taxon>
        <taxon>Bacillati</taxon>
        <taxon>Actinomycetota</taxon>
        <taxon>Actinomycetes</taxon>
        <taxon>Frankiales</taxon>
        <taxon>Frankiaceae</taxon>
        <taxon>Frankia</taxon>
    </lineage>
</organism>
<keyword evidence="2" id="KW-0812">Transmembrane</keyword>
<protein>
    <submittedName>
        <fullName evidence="3">PGRS family protein</fullName>
    </submittedName>
</protein>
<feature type="compositionally biased region" description="Low complexity" evidence="1">
    <location>
        <begin position="1"/>
        <end position="12"/>
    </location>
</feature>
<comment type="caution">
    <text evidence="3">The sequence shown here is derived from an EMBL/GenBank/DDBJ whole genome shotgun (WGS) entry which is preliminary data.</text>
</comment>